<proteinExistence type="inferred from homology"/>
<evidence type="ECO:0000313" key="11">
    <source>
        <dbReference type="Proteomes" id="UP000291259"/>
    </source>
</evidence>
<evidence type="ECO:0000256" key="6">
    <source>
        <dbReference type="ARBA" id="ARBA00023136"/>
    </source>
</evidence>
<keyword evidence="5 7" id="KW-1133">Transmembrane helix</keyword>
<keyword evidence="6 7" id="KW-0472">Membrane</keyword>
<feature type="region of interest" description="Disordered" evidence="8">
    <location>
        <begin position="1"/>
        <end position="26"/>
    </location>
</feature>
<name>A0A4P6FEK8_9MICO</name>
<feature type="transmembrane region" description="Helical" evidence="7">
    <location>
        <begin position="216"/>
        <end position="236"/>
    </location>
</feature>
<organism evidence="10 11">
    <name type="scientific">Agromyces protaetiae</name>
    <dbReference type="NCBI Taxonomy" id="2509455"/>
    <lineage>
        <taxon>Bacteria</taxon>
        <taxon>Bacillati</taxon>
        <taxon>Actinomycetota</taxon>
        <taxon>Actinomycetes</taxon>
        <taxon>Micrococcales</taxon>
        <taxon>Microbacteriaceae</taxon>
        <taxon>Agromyces</taxon>
    </lineage>
</organism>
<accession>A0A4P6FEK8</accession>
<keyword evidence="11" id="KW-1185">Reference proteome</keyword>
<gene>
    <name evidence="10" type="ORF">ET445_14490</name>
</gene>
<evidence type="ECO:0000256" key="5">
    <source>
        <dbReference type="ARBA" id="ARBA00022989"/>
    </source>
</evidence>
<dbReference type="AlphaFoldDB" id="A0A4P6FEK8"/>
<keyword evidence="3 7" id="KW-1003">Cell membrane</keyword>
<sequence length="246" mass="25518">MSRFGPFRRGFTEGSTSVPEPVGGRSGVAAGRPLVACRSSPPATDDGVDDQTATALAASPWLVPALFALVVGDAFLVVLPGETAVVALGALWAATGHPPLWATLAAAAAGAITGDALCYLIGRRIGLDRWRWQREGRAGAAIQRARATVHRRTAVLVFTARYVPFARIAVNLAAGAGRVPLARYLPLSIGAGVLWAAFNTTVGATVGQAFADQPLVAVAVSVPVAIVLGLLVDRLVAVIDSRRRRV</sequence>
<protein>
    <submittedName>
        <fullName evidence="10">DedA family protein</fullName>
    </submittedName>
</protein>
<evidence type="ECO:0000256" key="8">
    <source>
        <dbReference type="SAM" id="MobiDB-lite"/>
    </source>
</evidence>
<evidence type="ECO:0000313" key="10">
    <source>
        <dbReference type="EMBL" id="QAY74355.1"/>
    </source>
</evidence>
<comment type="subcellular location">
    <subcellularLocation>
        <location evidence="1 7">Cell membrane</location>
        <topology evidence="1 7">Multi-pass membrane protein</topology>
    </subcellularLocation>
</comment>
<evidence type="ECO:0000256" key="3">
    <source>
        <dbReference type="ARBA" id="ARBA00022475"/>
    </source>
</evidence>
<dbReference type="GO" id="GO:0005886">
    <property type="term" value="C:plasma membrane"/>
    <property type="evidence" value="ECO:0007669"/>
    <property type="project" value="UniProtKB-SubCell"/>
</dbReference>
<keyword evidence="4 7" id="KW-0812">Transmembrane</keyword>
<dbReference type="EMBL" id="CP035491">
    <property type="protein sequence ID" value="QAY74355.1"/>
    <property type="molecule type" value="Genomic_DNA"/>
</dbReference>
<dbReference type="Pfam" id="PF09335">
    <property type="entry name" value="VTT_dom"/>
    <property type="match status" value="1"/>
</dbReference>
<dbReference type="PANTHER" id="PTHR30353:SF0">
    <property type="entry name" value="TRANSMEMBRANE PROTEIN"/>
    <property type="match status" value="1"/>
</dbReference>
<dbReference type="InterPro" id="IPR032816">
    <property type="entry name" value="VTT_dom"/>
</dbReference>
<dbReference type="PANTHER" id="PTHR30353">
    <property type="entry name" value="INNER MEMBRANE PROTEIN DEDA-RELATED"/>
    <property type="match status" value="1"/>
</dbReference>
<feature type="transmembrane region" description="Helical" evidence="7">
    <location>
        <begin position="187"/>
        <end position="210"/>
    </location>
</feature>
<evidence type="ECO:0000256" key="2">
    <source>
        <dbReference type="ARBA" id="ARBA00010792"/>
    </source>
</evidence>
<dbReference type="OrthoDB" id="162303at2"/>
<evidence type="ECO:0000256" key="1">
    <source>
        <dbReference type="ARBA" id="ARBA00004651"/>
    </source>
</evidence>
<feature type="transmembrane region" description="Helical" evidence="7">
    <location>
        <begin position="66"/>
        <end position="94"/>
    </location>
</feature>
<evidence type="ECO:0000256" key="4">
    <source>
        <dbReference type="ARBA" id="ARBA00022692"/>
    </source>
</evidence>
<dbReference type="KEGG" id="agf:ET445_14490"/>
<feature type="transmembrane region" description="Helical" evidence="7">
    <location>
        <begin position="100"/>
        <end position="122"/>
    </location>
</feature>
<comment type="similarity">
    <text evidence="2 7">Belongs to the DedA family.</text>
</comment>
<dbReference type="Proteomes" id="UP000291259">
    <property type="component" value="Chromosome"/>
</dbReference>
<evidence type="ECO:0000259" key="9">
    <source>
        <dbReference type="Pfam" id="PF09335"/>
    </source>
</evidence>
<dbReference type="InterPro" id="IPR032818">
    <property type="entry name" value="DedA-like"/>
</dbReference>
<feature type="domain" description="VTT" evidence="9">
    <location>
        <begin position="79"/>
        <end position="204"/>
    </location>
</feature>
<reference evidence="10 11" key="1">
    <citation type="submission" date="2019-01" db="EMBL/GenBank/DDBJ databases">
        <title>Genome sequencing of strain FW100M-8.</title>
        <authorList>
            <person name="Heo J."/>
            <person name="Kim S.-J."/>
            <person name="Kim J.-S."/>
            <person name="Hong S.-B."/>
            <person name="Kwon S.-W."/>
        </authorList>
    </citation>
    <scope>NUCLEOTIDE SEQUENCE [LARGE SCALE GENOMIC DNA]</scope>
    <source>
        <strain evidence="10 11">FW100M-8</strain>
    </source>
</reference>
<evidence type="ECO:0000256" key="7">
    <source>
        <dbReference type="RuleBase" id="RU367016"/>
    </source>
</evidence>